<comment type="caution">
    <text evidence="1">The sequence shown here is derived from an EMBL/GenBank/DDBJ whole genome shotgun (WGS) entry which is preliminary data.</text>
</comment>
<proteinExistence type="predicted"/>
<protein>
    <submittedName>
        <fullName evidence="1">Uncharacterized protein</fullName>
    </submittedName>
</protein>
<gene>
    <name evidence="1" type="ORF">ENS82_09090</name>
</gene>
<sequence>MPRGQHLDWARLPKEERLRLLNREPLEPDEVSVSIRIRIRKDQLPAVLGLSAKERGVLLVKGVQDAKTDE</sequence>
<reference evidence="1" key="1">
    <citation type="journal article" date="2020" name="mSystems">
        <title>Genome- and Community-Level Interaction Insights into Carbon Utilization and Element Cycling Functions of Hydrothermarchaeota in Hydrothermal Sediment.</title>
        <authorList>
            <person name="Zhou Z."/>
            <person name="Liu Y."/>
            <person name="Xu W."/>
            <person name="Pan J."/>
            <person name="Luo Z.H."/>
            <person name="Li M."/>
        </authorList>
    </citation>
    <scope>NUCLEOTIDE SEQUENCE [LARGE SCALE GENOMIC DNA]</scope>
    <source>
        <strain evidence="1">SpSt-524</strain>
    </source>
</reference>
<dbReference type="EMBL" id="DSWI01000018">
    <property type="protein sequence ID" value="HFG20853.1"/>
    <property type="molecule type" value="Genomic_DNA"/>
</dbReference>
<accession>A0A7C3DUB4</accession>
<dbReference type="AlphaFoldDB" id="A0A7C3DUB4"/>
<name>A0A7C3DUB4_MEIRU</name>
<organism evidence="1">
    <name type="scientific">Meiothermus ruber</name>
    <dbReference type="NCBI Taxonomy" id="277"/>
    <lineage>
        <taxon>Bacteria</taxon>
        <taxon>Thermotogati</taxon>
        <taxon>Deinococcota</taxon>
        <taxon>Deinococci</taxon>
        <taxon>Thermales</taxon>
        <taxon>Thermaceae</taxon>
        <taxon>Meiothermus</taxon>
    </lineage>
</organism>
<evidence type="ECO:0000313" key="1">
    <source>
        <dbReference type="EMBL" id="HFG20853.1"/>
    </source>
</evidence>